<dbReference type="GO" id="GO:0016787">
    <property type="term" value="F:hydrolase activity"/>
    <property type="evidence" value="ECO:0007669"/>
    <property type="project" value="UniProtKB-ARBA"/>
</dbReference>
<name>A0A9D1LI79_9FIRM</name>
<protein>
    <submittedName>
        <fullName evidence="1">Alkaline phosphatase family protein</fullName>
    </submittedName>
</protein>
<dbReference type="EMBL" id="DVMT01000055">
    <property type="protein sequence ID" value="HIU40734.1"/>
    <property type="molecule type" value="Genomic_DNA"/>
</dbReference>
<reference evidence="1" key="2">
    <citation type="journal article" date="2021" name="PeerJ">
        <title>Extensive microbial diversity within the chicken gut microbiome revealed by metagenomics and culture.</title>
        <authorList>
            <person name="Gilroy R."/>
            <person name="Ravi A."/>
            <person name="Getino M."/>
            <person name="Pursley I."/>
            <person name="Horton D.L."/>
            <person name="Alikhan N.F."/>
            <person name="Baker D."/>
            <person name="Gharbi K."/>
            <person name="Hall N."/>
            <person name="Watson M."/>
            <person name="Adriaenssens E.M."/>
            <person name="Foster-Nyarko E."/>
            <person name="Jarju S."/>
            <person name="Secka A."/>
            <person name="Antonio M."/>
            <person name="Oren A."/>
            <person name="Chaudhuri R.R."/>
            <person name="La Ragione R."/>
            <person name="Hildebrand F."/>
            <person name="Pallen M.J."/>
        </authorList>
    </citation>
    <scope>NUCLEOTIDE SEQUENCE</scope>
    <source>
        <strain evidence="1">CHK193-30670</strain>
    </source>
</reference>
<gene>
    <name evidence="1" type="ORF">IAB68_05490</name>
</gene>
<feature type="non-terminal residue" evidence="1">
    <location>
        <position position="1"/>
    </location>
</feature>
<organism evidence="1 2">
    <name type="scientific">Candidatus Aphodocola excrementigallinarum</name>
    <dbReference type="NCBI Taxonomy" id="2840670"/>
    <lineage>
        <taxon>Bacteria</taxon>
        <taxon>Bacillati</taxon>
        <taxon>Bacillota</taxon>
        <taxon>Bacilli</taxon>
        <taxon>Candidatus Aphodocola</taxon>
    </lineage>
</organism>
<dbReference type="InterPro" id="IPR002591">
    <property type="entry name" value="Phosphodiest/P_Trfase"/>
</dbReference>
<dbReference type="Pfam" id="PF01663">
    <property type="entry name" value="Phosphodiest"/>
    <property type="match status" value="1"/>
</dbReference>
<comment type="caution">
    <text evidence="1">The sequence shown here is derived from an EMBL/GenBank/DDBJ whole genome shotgun (WGS) entry which is preliminary data.</text>
</comment>
<dbReference type="SUPFAM" id="SSF53649">
    <property type="entry name" value="Alkaline phosphatase-like"/>
    <property type="match status" value="1"/>
</dbReference>
<sequence length="322" mass="36989">KNIIVVLYDGFGYDLLTKNKEDLPFLYNNLKDKISSVFPPTTTAATTSVLSGLAPIEHGFLGWDMYIDKLDEVVTLFLNRKKESKEPIENWNSFEDLKCKVVTEKISNIIGCKGTSVSPFGDIKYSDIDDMNKKIISITKNDKKNYIYAYYESPDDLMHDYGTKDKKVIDNIKMIDKKFKELCESLNDSLIIMIADHGHIDTDWITLSNYPKIFNMLKTTTWIDSRASMFMVKDEYKKVFKEEIKKVIGTDFILLSKEEILNKKLFGEGTKNKYFDGAIGDYIAIATGNKSIRYSDKHEMFKSNHSGITEDEVYVPLVIVKK</sequence>
<dbReference type="PANTHER" id="PTHR10151">
    <property type="entry name" value="ECTONUCLEOTIDE PYROPHOSPHATASE/PHOSPHODIESTERASE"/>
    <property type="match status" value="1"/>
</dbReference>
<evidence type="ECO:0000313" key="2">
    <source>
        <dbReference type="Proteomes" id="UP000824074"/>
    </source>
</evidence>
<proteinExistence type="predicted"/>
<dbReference type="AlphaFoldDB" id="A0A9D1LI79"/>
<dbReference type="PANTHER" id="PTHR10151:SF120">
    <property type="entry name" value="BIS(5'-ADENOSYL)-TRIPHOSPHATASE"/>
    <property type="match status" value="1"/>
</dbReference>
<dbReference type="Gene3D" id="3.40.720.10">
    <property type="entry name" value="Alkaline Phosphatase, subunit A"/>
    <property type="match status" value="1"/>
</dbReference>
<accession>A0A9D1LI79</accession>
<dbReference type="InterPro" id="IPR017850">
    <property type="entry name" value="Alkaline_phosphatase_core_sf"/>
</dbReference>
<reference evidence="1" key="1">
    <citation type="submission" date="2020-10" db="EMBL/GenBank/DDBJ databases">
        <authorList>
            <person name="Gilroy R."/>
        </authorList>
    </citation>
    <scope>NUCLEOTIDE SEQUENCE</scope>
    <source>
        <strain evidence="1">CHK193-30670</strain>
    </source>
</reference>
<evidence type="ECO:0000313" key="1">
    <source>
        <dbReference type="EMBL" id="HIU40734.1"/>
    </source>
</evidence>
<dbReference type="Proteomes" id="UP000824074">
    <property type="component" value="Unassembled WGS sequence"/>
</dbReference>